<accession>A0A1D8AS34</accession>
<keyword evidence="2" id="KW-1185">Reference proteome</keyword>
<reference evidence="1 2" key="1">
    <citation type="submission" date="2016-06" db="EMBL/GenBank/DDBJ databases">
        <title>Three novel species with peptidoglycan cell walls form the new genus Lacunisphaera gen. nov. in the family Opitutaceae of the verrucomicrobial subdivision 4.</title>
        <authorList>
            <person name="Rast P."/>
            <person name="Gloeckner I."/>
            <person name="Jogler M."/>
            <person name="Boedeker C."/>
            <person name="Jeske O."/>
            <person name="Wiegand S."/>
            <person name="Reinhardt R."/>
            <person name="Schumann P."/>
            <person name="Rohde M."/>
            <person name="Spring S."/>
            <person name="Gloeckner F.O."/>
            <person name="Jogler C."/>
        </authorList>
    </citation>
    <scope>NUCLEOTIDE SEQUENCE [LARGE SCALE GENOMIC DNA]</scope>
    <source>
        <strain evidence="1 2">IG16b</strain>
    </source>
</reference>
<proteinExistence type="predicted"/>
<dbReference type="KEGG" id="obg:Verru16b_00767"/>
<sequence length="75" mass="7755">MNEDQIQSAAAVRLGMVLGQSAALAADLALRSGAAAQDVPYARLSQVLTKAGQIMAWTASGTEIGGEHVLHAQEH</sequence>
<organism evidence="1 2">
    <name type="scientific">Lacunisphaera limnophila</name>
    <dbReference type="NCBI Taxonomy" id="1838286"/>
    <lineage>
        <taxon>Bacteria</taxon>
        <taxon>Pseudomonadati</taxon>
        <taxon>Verrucomicrobiota</taxon>
        <taxon>Opitutia</taxon>
        <taxon>Opitutales</taxon>
        <taxon>Opitutaceae</taxon>
        <taxon>Lacunisphaera</taxon>
    </lineage>
</organism>
<evidence type="ECO:0000313" key="2">
    <source>
        <dbReference type="Proteomes" id="UP000095228"/>
    </source>
</evidence>
<dbReference type="Proteomes" id="UP000095228">
    <property type="component" value="Chromosome"/>
</dbReference>
<protein>
    <submittedName>
        <fullName evidence="1">Uncharacterized protein</fullName>
    </submittedName>
</protein>
<name>A0A1D8AS34_9BACT</name>
<gene>
    <name evidence="1" type="ORF">Verru16b_00767</name>
</gene>
<dbReference type="RefSeq" id="WP_069961041.1">
    <property type="nucleotide sequence ID" value="NZ_CP016094.1"/>
</dbReference>
<dbReference type="AlphaFoldDB" id="A0A1D8AS34"/>
<dbReference type="EMBL" id="CP016094">
    <property type="protein sequence ID" value="AOS43713.1"/>
    <property type="molecule type" value="Genomic_DNA"/>
</dbReference>
<evidence type="ECO:0000313" key="1">
    <source>
        <dbReference type="EMBL" id="AOS43713.1"/>
    </source>
</evidence>